<feature type="binding site" evidence="4">
    <location>
        <position position="116"/>
    </location>
    <ligand>
        <name>pyridoxal 5'-phosphate</name>
        <dbReference type="ChEBI" id="CHEBI:597326"/>
    </ligand>
</feature>
<comment type="catalytic activity">
    <reaction evidence="5">
        <text>3-hydroxy-L-kynurenine + H2O = 3-hydroxyanthranilate + L-alanine + H(+)</text>
        <dbReference type="Rhea" id="RHEA:25143"/>
        <dbReference type="ChEBI" id="CHEBI:15377"/>
        <dbReference type="ChEBI" id="CHEBI:15378"/>
        <dbReference type="ChEBI" id="CHEBI:36559"/>
        <dbReference type="ChEBI" id="CHEBI:57972"/>
        <dbReference type="ChEBI" id="CHEBI:58125"/>
        <dbReference type="EC" id="3.7.1.3"/>
    </reaction>
</comment>
<dbReference type="PANTHER" id="PTHR14084:SF0">
    <property type="entry name" value="KYNURENINASE"/>
    <property type="match status" value="1"/>
</dbReference>
<dbReference type="GO" id="GO:0030429">
    <property type="term" value="F:kynureninase activity"/>
    <property type="evidence" value="ECO:0007669"/>
    <property type="project" value="UniProtKB-UniRule"/>
</dbReference>
<evidence type="ECO:0000256" key="1">
    <source>
        <dbReference type="ARBA" id="ARBA00022642"/>
    </source>
</evidence>
<dbReference type="EC" id="3.7.1.3" evidence="4 5"/>
<feature type="binding site" evidence="4">
    <location>
        <position position="284"/>
    </location>
    <ligand>
        <name>pyridoxal 5'-phosphate</name>
        <dbReference type="ChEBI" id="CHEBI:597326"/>
    </ligand>
</feature>
<feature type="domain" description="Aminotransferase class V" evidence="6">
    <location>
        <begin position="192"/>
        <end position="282"/>
    </location>
</feature>
<comment type="catalytic activity">
    <reaction evidence="4 5">
        <text>L-kynurenine + H2O = anthranilate + L-alanine + H(+)</text>
        <dbReference type="Rhea" id="RHEA:16813"/>
        <dbReference type="ChEBI" id="CHEBI:15377"/>
        <dbReference type="ChEBI" id="CHEBI:15378"/>
        <dbReference type="ChEBI" id="CHEBI:16567"/>
        <dbReference type="ChEBI" id="CHEBI:57959"/>
        <dbReference type="ChEBI" id="CHEBI:57972"/>
        <dbReference type="EC" id="3.7.1.3"/>
    </reaction>
</comment>
<dbReference type="Gene3D" id="3.90.1150.10">
    <property type="entry name" value="Aspartate Aminotransferase, domain 1"/>
    <property type="match status" value="1"/>
</dbReference>
<evidence type="ECO:0000313" key="7">
    <source>
        <dbReference type="EMBL" id="THH02126.1"/>
    </source>
</evidence>
<dbReference type="InterPro" id="IPR015424">
    <property type="entry name" value="PyrdxlP-dep_Trfase"/>
</dbReference>
<dbReference type="Gene3D" id="3.40.640.10">
    <property type="entry name" value="Type I PLP-dependent aspartate aminotransferase-like (Major domain)"/>
    <property type="match status" value="1"/>
</dbReference>
<sequence>MDSTSSQSPRAINVDTAYQPAEFVIPTNRAIDADNVSPDQLDSPCTYLCGNSLGALPKRSQVLVEEEIRVWATKAVEGHFNHPLGRPWIKVTDPITPLLAQLVGAKEVEVACMGSLTNNLHLMMNTFYKPTATRFKILCEAEAFPSDQYAFASQTELHGLDPSTAVLALSPRPGEYTLREEDILETIQREGSSIALVLFPGIQYYTGQWFPMESITRAAKANGCMCGWDLAHAVGNVPIELHNWNIDFAVWCSYKYLNAGPGAIAGLFMHEKWADDEKPRLAGWWGHDLATRFTMPPRFSPIRGAQGFQQSNPNVLSAAALLGSLQIFAEAGMMSAIRARSVYLTGRLAELLIRSRWYVHTQDLQTCYSVHAELGDQERNREANKDRDTDRPGFTIITPLSQDERGAQLSLLVLPPGRGVMQHVFNGLKTAGVVGDERRPDVIRLAPAPLYNSVEDCESAAATLERVFDKLEE</sequence>
<dbReference type="SUPFAM" id="SSF53383">
    <property type="entry name" value="PLP-dependent transferases"/>
    <property type="match status" value="1"/>
</dbReference>
<evidence type="ECO:0000256" key="4">
    <source>
        <dbReference type="HAMAP-Rule" id="MF_03017"/>
    </source>
</evidence>
<comment type="pathway">
    <text evidence="4 5">Amino-acid degradation; L-kynurenine degradation; L-alanine and anthranilate from L-kynurenine: step 1/1.</text>
</comment>
<dbReference type="PIRSF" id="PIRSF038800">
    <property type="entry name" value="KYNU"/>
    <property type="match status" value="1"/>
</dbReference>
<dbReference type="InterPro" id="IPR015422">
    <property type="entry name" value="PyrdxlP-dep_Trfase_small"/>
</dbReference>
<evidence type="ECO:0000259" key="6">
    <source>
        <dbReference type="Pfam" id="PF00266"/>
    </source>
</evidence>
<dbReference type="HAMAP" id="MF_01970">
    <property type="entry name" value="Kynureninase"/>
    <property type="match status" value="1"/>
</dbReference>
<gene>
    <name evidence="4" type="primary">BNA5</name>
    <name evidence="7" type="ORF">EW145_g6790</name>
</gene>
<dbReference type="InterPro" id="IPR015421">
    <property type="entry name" value="PyrdxlP-dep_Trfase_major"/>
</dbReference>
<dbReference type="PANTHER" id="PTHR14084">
    <property type="entry name" value="KYNURENINASE"/>
    <property type="match status" value="1"/>
</dbReference>
<dbReference type="InterPro" id="IPR010111">
    <property type="entry name" value="Kynureninase"/>
</dbReference>
<dbReference type="UniPathway" id="UPA00253">
    <property type="reaction ID" value="UER00329"/>
</dbReference>
<dbReference type="GO" id="GO:0034354">
    <property type="term" value="P:'de novo' NAD+ biosynthetic process from L-tryptophan"/>
    <property type="evidence" value="ECO:0007669"/>
    <property type="project" value="UniProtKB-UniRule"/>
</dbReference>
<evidence type="ECO:0000256" key="3">
    <source>
        <dbReference type="ARBA" id="ARBA00022898"/>
    </source>
</evidence>
<dbReference type="GO" id="GO:0019805">
    <property type="term" value="P:quinolinate biosynthetic process"/>
    <property type="evidence" value="ECO:0007669"/>
    <property type="project" value="UniProtKB-UniRule"/>
</dbReference>
<organism evidence="7 8">
    <name type="scientific">Phellinidium pouzarii</name>
    <dbReference type="NCBI Taxonomy" id="167371"/>
    <lineage>
        <taxon>Eukaryota</taxon>
        <taxon>Fungi</taxon>
        <taxon>Dikarya</taxon>
        <taxon>Basidiomycota</taxon>
        <taxon>Agaricomycotina</taxon>
        <taxon>Agaricomycetes</taxon>
        <taxon>Hymenochaetales</taxon>
        <taxon>Hymenochaetaceae</taxon>
        <taxon>Phellinidium</taxon>
    </lineage>
</organism>
<evidence type="ECO:0000313" key="8">
    <source>
        <dbReference type="Proteomes" id="UP000308199"/>
    </source>
</evidence>
<comment type="similarity">
    <text evidence="4 5">Belongs to the kynureninase family.</text>
</comment>
<evidence type="ECO:0000256" key="5">
    <source>
        <dbReference type="PIRNR" id="PIRNR038800"/>
    </source>
</evidence>
<dbReference type="EMBL" id="SGPK01000560">
    <property type="protein sequence ID" value="THH02126.1"/>
    <property type="molecule type" value="Genomic_DNA"/>
</dbReference>
<proteinExistence type="inferred from homology"/>
<dbReference type="GO" id="GO:0019441">
    <property type="term" value="P:L-tryptophan catabolic process to kynurenine"/>
    <property type="evidence" value="ECO:0007669"/>
    <property type="project" value="TreeGrafter"/>
</dbReference>
<keyword evidence="3 4" id="KW-0663">Pyridoxal phosphate</keyword>
<dbReference type="NCBIfam" id="TIGR01814">
    <property type="entry name" value="kynureninase"/>
    <property type="match status" value="1"/>
</dbReference>
<dbReference type="GO" id="GO:0043420">
    <property type="term" value="P:anthranilate metabolic process"/>
    <property type="evidence" value="ECO:0007669"/>
    <property type="project" value="UniProtKB-UniRule"/>
</dbReference>
<dbReference type="FunFam" id="3.40.640.10:FF:000031">
    <property type="entry name" value="Kynureninase"/>
    <property type="match status" value="1"/>
</dbReference>
<feature type="modified residue" description="N6-(pyridoxal phosphate)lysine" evidence="4">
    <location>
        <position position="255"/>
    </location>
</feature>
<dbReference type="Proteomes" id="UP000308199">
    <property type="component" value="Unassembled WGS sequence"/>
</dbReference>
<dbReference type="GO" id="GO:0030170">
    <property type="term" value="F:pyridoxal phosphate binding"/>
    <property type="evidence" value="ECO:0007669"/>
    <property type="project" value="UniProtKB-UniRule"/>
</dbReference>
<keyword evidence="1 4" id="KW-0662">Pyridine nucleotide biosynthesis</keyword>
<name>A0A4S4KTV0_9AGAM</name>
<reference evidence="7 8" key="1">
    <citation type="submission" date="2019-02" db="EMBL/GenBank/DDBJ databases">
        <title>Genome sequencing of the rare red list fungi Phellinidium pouzarii.</title>
        <authorList>
            <person name="Buettner E."/>
            <person name="Kellner H."/>
        </authorList>
    </citation>
    <scope>NUCLEOTIDE SEQUENCE [LARGE SCALE GENOMIC DNA]</scope>
    <source>
        <strain evidence="7 8">DSM 108285</strain>
    </source>
</reference>
<feature type="binding site" evidence="4">
    <location>
        <begin position="144"/>
        <end position="147"/>
    </location>
    <ligand>
        <name>pyridoxal 5'-phosphate</name>
        <dbReference type="ChEBI" id="CHEBI:597326"/>
    </ligand>
</feature>
<evidence type="ECO:0000256" key="2">
    <source>
        <dbReference type="ARBA" id="ARBA00022801"/>
    </source>
</evidence>
<dbReference type="UniPathway" id="UPA00334">
    <property type="reaction ID" value="UER00455"/>
</dbReference>
<keyword evidence="4 5" id="KW-0963">Cytoplasm</keyword>
<comment type="function">
    <text evidence="4 5">Catalyzes the cleavage of L-kynurenine (L-Kyn) and L-3-hydroxykynurenine (L-3OHKyn) into anthranilic acid (AA) and 3-hydroxyanthranilic acid (3-OHAA), respectively.</text>
</comment>
<dbReference type="InterPro" id="IPR000192">
    <property type="entry name" value="Aminotrans_V_dom"/>
</dbReference>
<dbReference type="Pfam" id="PF22580">
    <property type="entry name" value="KYNU_C"/>
    <property type="match status" value="1"/>
</dbReference>
<comment type="pathway">
    <text evidence="4 5">Cofactor biosynthesis; NAD(+) biosynthesis; quinolinate from L-kynurenine: step 2/3.</text>
</comment>
<comment type="caution">
    <text evidence="4">Lacks conserved residue(s) required for the propagation of feature annotation.</text>
</comment>
<feature type="binding site" evidence="4">
    <location>
        <position position="229"/>
    </location>
    <ligand>
        <name>pyridoxal 5'-phosphate</name>
        <dbReference type="ChEBI" id="CHEBI:597326"/>
    </ligand>
</feature>
<dbReference type="GO" id="GO:0097053">
    <property type="term" value="P:L-kynurenine catabolic process"/>
    <property type="evidence" value="ECO:0007669"/>
    <property type="project" value="UniProtKB-UniRule"/>
</dbReference>
<comment type="subunit">
    <text evidence="4 5">Homodimer.</text>
</comment>
<keyword evidence="2 4" id="KW-0378">Hydrolase</keyword>
<comment type="cofactor">
    <cofactor evidence="4 5">
        <name>pyridoxal 5'-phosphate</name>
        <dbReference type="ChEBI" id="CHEBI:597326"/>
    </cofactor>
</comment>
<dbReference type="AlphaFoldDB" id="A0A4S4KTV0"/>
<dbReference type="GO" id="GO:0005737">
    <property type="term" value="C:cytoplasm"/>
    <property type="evidence" value="ECO:0007669"/>
    <property type="project" value="UniProtKB-SubCell"/>
</dbReference>
<comment type="subcellular location">
    <subcellularLocation>
        <location evidence="4 5">Cytoplasm</location>
    </subcellularLocation>
</comment>
<protein>
    <recommendedName>
        <fullName evidence="4 5">Kynureninase</fullName>
        <ecNumber evidence="4 5">3.7.1.3</ecNumber>
    </recommendedName>
    <alternativeName>
        <fullName evidence="4">Biosynthesis of nicotinic acid protein 5</fullName>
    </alternativeName>
    <alternativeName>
        <fullName evidence="4">L-kynurenine hydrolase</fullName>
    </alternativeName>
</protein>
<dbReference type="OrthoDB" id="5978656at2759"/>
<feature type="binding site" evidence="4">
    <location>
        <position position="117"/>
    </location>
    <ligand>
        <name>pyridoxal 5'-phosphate</name>
        <dbReference type="ChEBI" id="CHEBI:597326"/>
    </ligand>
</feature>
<feature type="binding site" evidence="4">
    <location>
        <position position="254"/>
    </location>
    <ligand>
        <name>pyridoxal 5'-phosphate</name>
        <dbReference type="ChEBI" id="CHEBI:597326"/>
    </ligand>
</feature>
<feature type="binding site" evidence="4">
    <location>
        <position position="232"/>
    </location>
    <ligand>
        <name>pyridoxal 5'-phosphate</name>
        <dbReference type="ChEBI" id="CHEBI:597326"/>
    </ligand>
</feature>
<dbReference type="Pfam" id="PF00266">
    <property type="entry name" value="Aminotran_5"/>
    <property type="match status" value="1"/>
</dbReference>
<accession>A0A4S4KTV0</accession>
<feature type="binding site" evidence="4">
    <location>
        <position position="312"/>
    </location>
    <ligand>
        <name>pyridoxal 5'-phosphate</name>
        <dbReference type="ChEBI" id="CHEBI:597326"/>
    </ligand>
</feature>
<comment type="caution">
    <text evidence="7">The sequence shown here is derived from an EMBL/GenBank/DDBJ whole genome shotgun (WGS) entry which is preliminary data.</text>
</comment>
<keyword evidence="8" id="KW-1185">Reference proteome</keyword>